<reference evidence="1 2" key="1">
    <citation type="journal article" date="2020" name="BMC Genomics">
        <title>Intraspecific diversification of the crop wild relative Brassica cretica Lam. using demographic model selection.</title>
        <authorList>
            <person name="Kioukis A."/>
            <person name="Michalopoulou V.A."/>
            <person name="Briers L."/>
            <person name="Pirintsos S."/>
            <person name="Studholme D.J."/>
            <person name="Pavlidis P."/>
            <person name="Sarris P.F."/>
        </authorList>
    </citation>
    <scope>NUCLEOTIDE SEQUENCE [LARGE SCALE GENOMIC DNA]</scope>
    <source>
        <strain evidence="2">cv. PFS-1207/04</strain>
    </source>
</reference>
<keyword evidence="2" id="KW-1185">Reference proteome</keyword>
<dbReference type="Proteomes" id="UP000266723">
    <property type="component" value="Unassembled WGS sequence"/>
</dbReference>
<dbReference type="EMBL" id="QGKV02001507">
    <property type="protein sequence ID" value="KAF3533891.1"/>
    <property type="molecule type" value="Genomic_DNA"/>
</dbReference>
<accession>A0ABQ7BP15</accession>
<sequence length="222" mass="25132">MGVAISTSPSVARVGDVSFSQFVRRLLRWLASATSLSVALLKSKVCWFSSNLSLGGSSPPSFPSVAHLKSKDRRIKVHRAQEYNAQISVNGEDEAMTRPIGVKAAKAKAKRGTSHTHTEMEARKLIVCGLSASRIRPPLPQEENMVELSREEYMRNIDYLIRVEESEDDIEPEFRRMLKRMHEEEKKLREKKFKVLKLAIKLEDGQSSKGDDPFGNAFKPFW</sequence>
<proteinExistence type="predicted"/>
<evidence type="ECO:0000313" key="1">
    <source>
        <dbReference type="EMBL" id="KAF3533891.1"/>
    </source>
</evidence>
<organism evidence="1 2">
    <name type="scientific">Brassica cretica</name>
    <name type="common">Mustard</name>
    <dbReference type="NCBI Taxonomy" id="69181"/>
    <lineage>
        <taxon>Eukaryota</taxon>
        <taxon>Viridiplantae</taxon>
        <taxon>Streptophyta</taxon>
        <taxon>Embryophyta</taxon>
        <taxon>Tracheophyta</taxon>
        <taxon>Spermatophyta</taxon>
        <taxon>Magnoliopsida</taxon>
        <taxon>eudicotyledons</taxon>
        <taxon>Gunneridae</taxon>
        <taxon>Pentapetalae</taxon>
        <taxon>rosids</taxon>
        <taxon>malvids</taxon>
        <taxon>Brassicales</taxon>
        <taxon>Brassicaceae</taxon>
        <taxon>Brassiceae</taxon>
        <taxon>Brassica</taxon>
    </lineage>
</organism>
<name>A0ABQ7BP15_BRACR</name>
<evidence type="ECO:0000313" key="2">
    <source>
        <dbReference type="Proteomes" id="UP000266723"/>
    </source>
</evidence>
<gene>
    <name evidence="1" type="ORF">DY000_02037866</name>
</gene>
<comment type="caution">
    <text evidence="1">The sequence shown here is derived from an EMBL/GenBank/DDBJ whole genome shotgun (WGS) entry which is preliminary data.</text>
</comment>
<evidence type="ECO:0008006" key="3">
    <source>
        <dbReference type="Google" id="ProtNLM"/>
    </source>
</evidence>
<protein>
    <recommendedName>
        <fullName evidence="3">Ovate family protein</fullName>
    </recommendedName>
</protein>